<evidence type="ECO:0000313" key="1">
    <source>
        <dbReference type="EMBL" id="ENW05671.1"/>
    </source>
</evidence>
<evidence type="ECO:0000313" key="2">
    <source>
        <dbReference type="Proteomes" id="UP000018417"/>
    </source>
</evidence>
<dbReference type="InterPro" id="IPR028983">
    <property type="entry name" value="PA2201-like_C"/>
</dbReference>
<dbReference type="SUPFAM" id="SSF140731">
    <property type="entry name" value="PA2201 C-terminal domain-like"/>
    <property type="match status" value="1"/>
</dbReference>
<sequence>MMNDIDQEQEFEKLQQRLDEVQESISDPKKWRISQPGSLSHWNDIREQVSEYRENESLYFDPYAVDDLDVYQLLEQEIYFKFFCLELTYLIRLAYDLGVDSTKIREIYLSVYQFWLAYADLLSLIQSYEQRLGVAAIELTTDYSHALFLLCCAICYGDEADIIKIIDGLLVYPSDRLIDLISYPYFEVETISETYAVDYPFRQLDGLFNTTVDASAMSLYLQQLEHDQQQGKYWEKKFFHKIALLGKWRFEALIICKLYGIELGEMKKFESFPDEFEI</sequence>
<dbReference type="PATRIC" id="fig|1217649.3.peg.979"/>
<organism evidence="1 2">
    <name type="scientific">Acinetobacter beijerinckii ANC 3835</name>
    <dbReference type="NCBI Taxonomy" id="1217649"/>
    <lineage>
        <taxon>Bacteria</taxon>
        <taxon>Pseudomonadati</taxon>
        <taxon>Pseudomonadota</taxon>
        <taxon>Gammaproteobacteria</taxon>
        <taxon>Moraxellales</taxon>
        <taxon>Moraxellaceae</taxon>
        <taxon>Acinetobacter</taxon>
    </lineage>
</organism>
<dbReference type="AlphaFoldDB" id="N9FL60"/>
<evidence type="ECO:0008006" key="3">
    <source>
        <dbReference type="Google" id="ProtNLM"/>
    </source>
</evidence>
<comment type="caution">
    <text evidence="1">The sequence shown here is derived from an EMBL/GenBank/DDBJ whole genome shotgun (WGS) entry which is preliminary data.</text>
</comment>
<dbReference type="EMBL" id="APQK01000010">
    <property type="protein sequence ID" value="ENW05671.1"/>
    <property type="molecule type" value="Genomic_DNA"/>
</dbReference>
<dbReference type="Proteomes" id="UP000018417">
    <property type="component" value="Unassembled WGS sequence"/>
</dbReference>
<reference evidence="1 2" key="1">
    <citation type="submission" date="2013-02" db="EMBL/GenBank/DDBJ databases">
        <title>The Genome Sequence of Acinetobacter beijerinckii ANC 3835.</title>
        <authorList>
            <consortium name="The Broad Institute Genome Sequencing Platform"/>
            <consortium name="The Broad Institute Genome Sequencing Center for Infectious Disease"/>
            <person name="Cerqueira G."/>
            <person name="Feldgarden M."/>
            <person name="Courvalin P."/>
            <person name="Perichon B."/>
            <person name="Grillot-Courvalin C."/>
            <person name="Clermont D."/>
            <person name="Rocha E."/>
            <person name="Yoon E.-J."/>
            <person name="Nemec A."/>
            <person name="Walker B."/>
            <person name="Young S.K."/>
            <person name="Zeng Q."/>
            <person name="Gargeya S."/>
            <person name="Fitzgerald M."/>
            <person name="Haas B."/>
            <person name="Abouelleil A."/>
            <person name="Alvarado L."/>
            <person name="Arachchi H.M."/>
            <person name="Berlin A.M."/>
            <person name="Chapman S.B."/>
            <person name="Dewar J."/>
            <person name="Goldberg J."/>
            <person name="Griggs A."/>
            <person name="Gujja S."/>
            <person name="Hansen M."/>
            <person name="Howarth C."/>
            <person name="Imamovic A."/>
            <person name="Larimer J."/>
            <person name="McCowan C."/>
            <person name="Murphy C."/>
            <person name="Neiman D."/>
            <person name="Pearson M."/>
            <person name="Priest M."/>
            <person name="Roberts A."/>
            <person name="Saif S."/>
            <person name="Shea T."/>
            <person name="Sisk P."/>
            <person name="Sykes S."/>
            <person name="Wortman J."/>
            <person name="Nusbaum C."/>
            <person name="Birren B."/>
        </authorList>
    </citation>
    <scope>NUCLEOTIDE SEQUENCE [LARGE SCALE GENOMIC DNA]</scope>
    <source>
        <strain evidence="1 2">ANC 3835</strain>
    </source>
</reference>
<name>N9FL60_9GAMM</name>
<gene>
    <name evidence="1" type="ORF">F934_01028</name>
</gene>
<dbReference type="RefSeq" id="WP_005052939.1">
    <property type="nucleotide sequence ID" value="NZ_KB849759.1"/>
</dbReference>
<dbReference type="Gene3D" id="1.10.3920.10">
    <property type="entry name" value="PA2201 C-terminal domain-like"/>
    <property type="match status" value="1"/>
</dbReference>
<proteinExistence type="predicted"/>
<accession>N9FL60</accession>
<dbReference type="HOGENOM" id="CLU_1003363_0_0_6"/>
<protein>
    <recommendedName>
        <fullName evidence="3">PoNi C-terminal domain-containing protein</fullName>
    </recommendedName>
</protein>